<reference evidence="2 3" key="1">
    <citation type="submission" date="2019-04" db="EMBL/GenBank/DDBJ databases">
        <title>Cohnella sp. nov. isolated from preserved vegetables.</title>
        <authorList>
            <person name="Lin S.-Y."/>
            <person name="Hung M.-H."/>
            <person name="Young C.-C."/>
        </authorList>
    </citation>
    <scope>NUCLEOTIDE SEQUENCE [LARGE SCALE GENOMIC DNA]</scope>
    <source>
        <strain evidence="2 3">CC-MHH1044</strain>
    </source>
</reference>
<sequence length="197" mass="22315">MLIAGGIEMAENSSKSKSQEKVKEHSARYLIDERYEIIGGVRYDFMTSPKVSHQEILGQLYLAFNYSCRAEGRIFVAPLDVHLDEDNVFQPDLIYISKANDGIIRDGYVYGAPDLVVEILSDSTGRRDKTIKKDTYERFGVGEYWLVDPVYRLVEQFVRLDGRYVLSSTLTENDTIASPTIPCLSIELAAIFPEENS</sequence>
<dbReference type="PANTHER" id="PTHR34107">
    <property type="entry name" value="SLL0198 PROTEIN-RELATED"/>
    <property type="match status" value="1"/>
</dbReference>
<dbReference type="InterPro" id="IPR011335">
    <property type="entry name" value="Restrct_endonuc-II-like"/>
</dbReference>
<keyword evidence="3" id="KW-1185">Reference proteome</keyword>
<dbReference type="InterPro" id="IPR012296">
    <property type="entry name" value="Nuclease_put_TT1808"/>
</dbReference>
<feature type="domain" description="Putative restriction endonuclease" evidence="1">
    <location>
        <begin position="32"/>
        <end position="186"/>
    </location>
</feature>
<dbReference type="SUPFAM" id="SSF52980">
    <property type="entry name" value="Restriction endonuclease-like"/>
    <property type="match status" value="1"/>
</dbReference>
<keyword evidence="2" id="KW-0378">Hydrolase</keyword>
<evidence type="ECO:0000259" key="1">
    <source>
        <dbReference type="Pfam" id="PF05685"/>
    </source>
</evidence>
<accession>A0A4S4BRC9</accession>
<dbReference type="InterPro" id="IPR008538">
    <property type="entry name" value="Uma2"/>
</dbReference>
<protein>
    <submittedName>
        <fullName evidence="2">Uma2 family endonuclease</fullName>
    </submittedName>
</protein>
<dbReference type="Proteomes" id="UP000310636">
    <property type="component" value="Unassembled WGS sequence"/>
</dbReference>
<keyword evidence="2" id="KW-0255">Endonuclease</keyword>
<gene>
    <name evidence="2" type="ORF">E6C55_16160</name>
</gene>
<proteinExistence type="predicted"/>
<dbReference type="Gene3D" id="3.90.1570.10">
    <property type="entry name" value="tt1808, chain A"/>
    <property type="match status" value="1"/>
</dbReference>
<organism evidence="2 3">
    <name type="scientific">Cohnella fermenti</name>
    <dbReference type="NCBI Taxonomy" id="2565925"/>
    <lineage>
        <taxon>Bacteria</taxon>
        <taxon>Bacillati</taxon>
        <taxon>Bacillota</taxon>
        <taxon>Bacilli</taxon>
        <taxon>Bacillales</taxon>
        <taxon>Paenibacillaceae</taxon>
        <taxon>Cohnella</taxon>
    </lineage>
</organism>
<evidence type="ECO:0000313" key="3">
    <source>
        <dbReference type="Proteomes" id="UP000310636"/>
    </source>
</evidence>
<dbReference type="OrthoDB" id="9808428at2"/>
<evidence type="ECO:0000313" key="2">
    <source>
        <dbReference type="EMBL" id="THF77549.1"/>
    </source>
</evidence>
<dbReference type="Pfam" id="PF05685">
    <property type="entry name" value="Uma2"/>
    <property type="match status" value="1"/>
</dbReference>
<dbReference type="EMBL" id="SSOB01000019">
    <property type="protein sequence ID" value="THF77549.1"/>
    <property type="molecule type" value="Genomic_DNA"/>
</dbReference>
<dbReference type="AlphaFoldDB" id="A0A4S4BRC9"/>
<dbReference type="PANTHER" id="PTHR34107:SF4">
    <property type="entry name" value="SLL1222 PROTEIN"/>
    <property type="match status" value="1"/>
</dbReference>
<comment type="caution">
    <text evidence="2">The sequence shown here is derived from an EMBL/GenBank/DDBJ whole genome shotgun (WGS) entry which is preliminary data.</text>
</comment>
<keyword evidence="2" id="KW-0540">Nuclease</keyword>
<name>A0A4S4BRC9_9BACL</name>
<dbReference type="CDD" id="cd06260">
    <property type="entry name" value="DUF820-like"/>
    <property type="match status" value="1"/>
</dbReference>
<dbReference type="GO" id="GO:0004519">
    <property type="term" value="F:endonuclease activity"/>
    <property type="evidence" value="ECO:0007669"/>
    <property type="project" value="UniProtKB-KW"/>
</dbReference>